<organism evidence="3 4">
    <name type="scientific">Hypsibius exemplaris</name>
    <name type="common">Freshwater tardigrade</name>
    <dbReference type="NCBI Taxonomy" id="2072580"/>
    <lineage>
        <taxon>Eukaryota</taxon>
        <taxon>Metazoa</taxon>
        <taxon>Ecdysozoa</taxon>
        <taxon>Tardigrada</taxon>
        <taxon>Eutardigrada</taxon>
        <taxon>Parachela</taxon>
        <taxon>Hypsibioidea</taxon>
        <taxon>Hypsibiidae</taxon>
        <taxon>Hypsibius</taxon>
    </lineage>
</organism>
<protein>
    <submittedName>
        <fullName evidence="3">Uncharacterized protein</fullName>
    </submittedName>
</protein>
<feature type="transmembrane region" description="Helical" evidence="2">
    <location>
        <begin position="12"/>
        <end position="38"/>
    </location>
</feature>
<sequence length="253" mass="27706">MTGRGTSRLGLFVAIGQFCCGVTSIIIQLALLVCAIITQGSGYLVARLSYSSLPPSSTLYDIKNYLKDNQNTAARGMAFASLGFFVGILYLAVGVFAFRWNTSSRPGTPAALAGRQSYFFKWFKILSIIGIPLSLLLLAFSVYLCYLMSFWYESAYILQAPFSVTFPVMLHAAHAANALFGLLVCIVGVVAKQSVPQQTMEMTQGMQPMWNPQPMVQGYLQQQPGYGVNYNVSQQSPMPQTTMSNDGKRPPTN</sequence>
<feature type="transmembrane region" description="Helical" evidence="2">
    <location>
        <begin position="77"/>
        <end position="98"/>
    </location>
</feature>
<evidence type="ECO:0000313" key="4">
    <source>
        <dbReference type="Proteomes" id="UP000192578"/>
    </source>
</evidence>
<dbReference type="EMBL" id="MTYJ01000120">
    <property type="protein sequence ID" value="OQV13608.1"/>
    <property type="molecule type" value="Genomic_DNA"/>
</dbReference>
<dbReference type="Proteomes" id="UP000192578">
    <property type="component" value="Unassembled WGS sequence"/>
</dbReference>
<keyword evidence="2" id="KW-0472">Membrane</keyword>
<keyword evidence="4" id="KW-1185">Reference proteome</keyword>
<reference evidence="4" key="1">
    <citation type="submission" date="2017-01" db="EMBL/GenBank/DDBJ databases">
        <title>Comparative genomics of anhydrobiosis in the tardigrade Hypsibius dujardini.</title>
        <authorList>
            <person name="Yoshida Y."/>
            <person name="Koutsovoulos G."/>
            <person name="Laetsch D."/>
            <person name="Stevens L."/>
            <person name="Kumar S."/>
            <person name="Horikawa D."/>
            <person name="Ishino K."/>
            <person name="Komine S."/>
            <person name="Tomita M."/>
            <person name="Blaxter M."/>
            <person name="Arakawa K."/>
        </authorList>
    </citation>
    <scope>NUCLEOTIDE SEQUENCE [LARGE SCALE GENOMIC DNA]</scope>
    <source>
        <strain evidence="4">Z151</strain>
    </source>
</reference>
<evidence type="ECO:0000313" key="3">
    <source>
        <dbReference type="EMBL" id="OQV13608.1"/>
    </source>
</evidence>
<keyword evidence="2" id="KW-1133">Transmembrane helix</keyword>
<proteinExistence type="predicted"/>
<evidence type="ECO:0000256" key="2">
    <source>
        <dbReference type="SAM" id="Phobius"/>
    </source>
</evidence>
<keyword evidence="2" id="KW-0812">Transmembrane</keyword>
<evidence type="ECO:0000256" key="1">
    <source>
        <dbReference type="SAM" id="MobiDB-lite"/>
    </source>
</evidence>
<feature type="transmembrane region" description="Helical" evidence="2">
    <location>
        <begin position="125"/>
        <end position="152"/>
    </location>
</feature>
<accession>A0A1W0WEJ7</accession>
<feature type="transmembrane region" description="Helical" evidence="2">
    <location>
        <begin position="172"/>
        <end position="191"/>
    </location>
</feature>
<feature type="region of interest" description="Disordered" evidence="1">
    <location>
        <begin position="234"/>
        <end position="253"/>
    </location>
</feature>
<gene>
    <name evidence="3" type="ORF">BV898_12151</name>
</gene>
<comment type="caution">
    <text evidence="3">The sequence shown here is derived from an EMBL/GenBank/DDBJ whole genome shotgun (WGS) entry which is preliminary data.</text>
</comment>
<dbReference type="AlphaFoldDB" id="A0A1W0WEJ7"/>
<name>A0A1W0WEJ7_HYPEX</name>
<feature type="compositionally biased region" description="Polar residues" evidence="1">
    <location>
        <begin position="234"/>
        <end position="245"/>
    </location>
</feature>